<sequence length="74" mass="8391">MGVEADREGQSDEQEHRKFEDSIVISNLSVEERLDDASIEANRIILCRQRGLTTRALKSIGSSFVDEAARQREQ</sequence>
<dbReference type="EMBL" id="JAGYWB010000008">
    <property type="protein sequence ID" value="KAI0514042.1"/>
    <property type="molecule type" value="Genomic_DNA"/>
</dbReference>
<evidence type="ECO:0000313" key="1">
    <source>
        <dbReference type="EMBL" id="KAI0514042.1"/>
    </source>
</evidence>
<organism evidence="1 2">
    <name type="scientific">Dendrobium nobile</name>
    <name type="common">Orchid</name>
    <dbReference type="NCBI Taxonomy" id="94219"/>
    <lineage>
        <taxon>Eukaryota</taxon>
        <taxon>Viridiplantae</taxon>
        <taxon>Streptophyta</taxon>
        <taxon>Embryophyta</taxon>
        <taxon>Tracheophyta</taxon>
        <taxon>Spermatophyta</taxon>
        <taxon>Magnoliopsida</taxon>
        <taxon>Liliopsida</taxon>
        <taxon>Asparagales</taxon>
        <taxon>Orchidaceae</taxon>
        <taxon>Epidendroideae</taxon>
        <taxon>Malaxideae</taxon>
        <taxon>Dendrobiinae</taxon>
        <taxon>Dendrobium</taxon>
    </lineage>
</organism>
<dbReference type="AlphaFoldDB" id="A0A8T3BL56"/>
<protein>
    <submittedName>
        <fullName evidence="1">Uncharacterized protein</fullName>
    </submittedName>
</protein>
<keyword evidence="2" id="KW-1185">Reference proteome</keyword>
<evidence type="ECO:0000313" key="2">
    <source>
        <dbReference type="Proteomes" id="UP000829196"/>
    </source>
</evidence>
<name>A0A8T3BL56_DENNO</name>
<proteinExistence type="predicted"/>
<accession>A0A8T3BL56</accession>
<reference evidence="1" key="1">
    <citation type="journal article" date="2022" name="Front. Genet.">
        <title>Chromosome-Scale Assembly of the Dendrobium nobile Genome Provides Insights Into the Molecular Mechanism of the Biosynthesis of the Medicinal Active Ingredient of Dendrobium.</title>
        <authorList>
            <person name="Xu Q."/>
            <person name="Niu S.-C."/>
            <person name="Li K.-L."/>
            <person name="Zheng P.-J."/>
            <person name="Zhang X.-J."/>
            <person name="Jia Y."/>
            <person name="Liu Y."/>
            <person name="Niu Y.-X."/>
            <person name="Yu L.-H."/>
            <person name="Chen D.-F."/>
            <person name="Zhang G.-Q."/>
        </authorList>
    </citation>
    <scope>NUCLEOTIDE SEQUENCE</scope>
    <source>
        <tissue evidence="1">Leaf</tissue>
    </source>
</reference>
<gene>
    <name evidence="1" type="ORF">KFK09_010076</name>
</gene>
<comment type="caution">
    <text evidence="1">The sequence shown here is derived from an EMBL/GenBank/DDBJ whole genome shotgun (WGS) entry which is preliminary data.</text>
</comment>
<dbReference type="Proteomes" id="UP000829196">
    <property type="component" value="Unassembled WGS sequence"/>
</dbReference>